<dbReference type="AlphaFoldDB" id="A0AAN7VSH0"/>
<dbReference type="Proteomes" id="UP001310594">
    <property type="component" value="Unassembled WGS sequence"/>
</dbReference>
<organism evidence="1 2">
    <name type="scientific">Elasticomyces elasticus</name>
    <dbReference type="NCBI Taxonomy" id="574655"/>
    <lineage>
        <taxon>Eukaryota</taxon>
        <taxon>Fungi</taxon>
        <taxon>Dikarya</taxon>
        <taxon>Ascomycota</taxon>
        <taxon>Pezizomycotina</taxon>
        <taxon>Dothideomycetes</taxon>
        <taxon>Dothideomycetidae</taxon>
        <taxon>Mycosphaerellales</taxon>
        <taxon>Teratosphaeriaceae</taxon>
        <taxon>Elasticomyces</taxon>
    </lineage>
</organism>
<proteinExistence type="predicted"/>
<dbReference type="EMBL" id="JAVRQU010000006">
    <property type="protein sequence ID" value="KAK5701446.1"/>
    <property type="molecule type" value="Genomic_DNA"/>
</dbReference>
<protein>
    <submittedName>
        <fullName evidence="1">Uncharacterized protein</fullName>
    </submittedName>
</protein>
<reference evidence="1" key="1">
    <citation type="submission" date="2023-08" db="EMBL/GenBank/DDBJ databases">
        <title>Black Yeasts Isolated from many extreme environments.</title>
        <authorList>
            <person name="Coleine C."/>
            <person name="Stajich J.E."/>
            <person name="Selbmann L."/>
        </authorList>
    </citation>
    <scope>NUCLEOTIDE SEQUENCE</scope>
    <source>
        <strain evidence="1">CCFEE 5810</strain>
    </source>
</reference>
<evidence type="ECO:0000313" key="2">
    <source>
        <dbReference type="Proteomes" id="UP001310594"/>
    </source>
</evidence>
<accession>A0AAN7VSH0</accession>
<name>A0AAN7VSH0_9PEZI</name>
<gene>
    <name evidence="1" type="ORF">LTR97_004259</name>
</gene>
<evidence type="ECO:0000313" key="1">
    <source>
        <dbReference type="EMBL" id="KAK5701446.1"/>
    </source>
</evidence>
<comment type="caution">
    <text evidence="1">The sequence shown here is derived from an EMBL/GenBank/DDBJ whole genome shotgun (WGS) entry which is preliminary data.</text>
</comment>
<sequence>MEFAGSTAGDRRSISADAKLTAMPLIAFLRMCEDLHDEIIVRRLRRCQEESLSRHYEQLGPHGVDTVSFGRAPVRSKSAVSRSQQWWRKNKEDQGRRNELRAALLSLSEGQLKNLVVGVVVEMERRIPRLACLAEAARLVERARSDSTDELLRHKDLEKWVGAGL</sequence>